<dbReference type="InterPro" id="IPR045864">
    <property type="entry name" value="aa-tRNA-synth_II/BPL/LPL"/>
</dbReference>
<evidence type="ECO:0000313" key="1">
    <source>
        <dbReference type="EMBL" id="VTR38245.1"/>
    </source>
</evidence>
<dbReference type="EC" id="6.1.1.11" evidence="1"/>
<gene>
    <name evidence="1" type="primary">serS_2</name>
    <name evidence="1" type="ORF">NCTC12965_04198</name>
</gene>
<sequence>MPDGKDDSENLEICRWGEPRQYDFPVRDHVELGEMAGGLDFAAAVKLTGARLW</sequence>
<dbReference type="AlphaFoldDB" id="A0A4U9UW91"/>
<dbReference type="GO" id="GO:0004828">
    <property type="term" value="F:serine-tRNA ligase activity"/>
    <property type="evidence" value="ECO:0007669"/>
    <property type="project" value="UniProtKB-EC"/>
</dbReference>
<keyword evidence="1" id="KW-0436">Ligase</keyword>
<reference evidence="1" key="1">
    <citation type="submission" date="2019-05" db="EMBL/GenBank/DDBJ databases">
        <authorList>
            <consortium name="Pathogen Informatics"/>
        </authorList>
    </citation>
    <scope>NUCLEOTIDE SEQUENCE [LARGE SCALE GENOMIC DNA]</scope>
    <source>
        <strain evidence="1">NCTC12965</strain>
    </source>
</reference>
<accession>A0A4U9UW91</accession>
<protein>
    <submittedName>
        <fullName evidence="1">Serine--tRNA ligase</fullName>
        <ecNumber evidence="1">6.1.1.11</ecNumber>
    </submittedName>
</protein>
<organism evidence="1">
    <name type="scientific">Serratia fonticola</name>
    <dbReference type="NCBI Taxonomy" id="47917"/>
    <lineage>
        <taxon>Bacteria</taxon>
        <taxon>Pseudomonadati</taxon>
        <taxon>Pseudomonadota</taxon>
        <taxon>Gammaproteobacteria</taxon>
        <taxon>Enterobacterales</taxon>
        <taxon>Yersiniaceae</taxon>
        <taxon>Serratia</taxon>
    </lineage>
</organism>
<proteinExistence type="predicted"/>
<dbReference type="Gene3D" id="3.30.930.10">
    <property type="entry name" value="Bira Bifunctional Protein, Domain 2"/>
    <property type="match status" value="1"/>
</dbReference>
<name>A0A4U9UW91_SERFO</name>
<dbReference type="EMBL" id="CABEEZ010000096">
    <property type="protein sequence ID" value="VTR38245.1"/>
    <property type="molecule type" value="Genomic_DNA"/>
</dbReference>